<proteinExistence type="predicted"/>
<feature type="transmembrane region" description="Helical" evidence="1">
    <location>
        <begin position="23"/>
        <end position="45"/>
    </location>
</feature>
<gene>
    <name evidence="2" type="ORF">HNAJ_LOCUS6187</name>
</gene>
<evidence type="ECO:0000256" key="1">
    <source>
        <dbReference type="SAM" id="Phobius"/>
    </source>
</evidence>
<evidence type="ECO:0000313" key="3">
    <source>
        <dbReference type="Proteomes" id="UP000278807"/>
    </source>
</evidence>
<sequence>MEDENEDMDFRDESSKGFMSSEAVALLLIFGYFFIMISIGILVWYRTRRRLKENLKLRQVRKPDCFDQDSQVLKIRYIGIKSLDSLG</sequence>
<protein>
    <submittedName>
        <fullName evidence="2 4">Uncharacterized protein</fullName>
    </submittedName>
</protein>
<dbReference type="EMBL" id="UZAE01006272">
    <property type="protein sequence ID" value="VDO02047.1"/>
    <property type="molecule type" value="Genomic_DNA"/>
</dbReference>
<reference evidence="2 3" key="2">
    <citation type="submission" date="2018-11" db="EMBL/GenBank/DDBJ databases">
        <authorList>
            <consortium name="Pathogen Informatics"/>
        </authorList>
    </citation>
    <scope>NUCLEOTIDE SEQUENCE [LARGE SCALE GENOMIC DNA]</scope>
</reference>
<accession>A0A0R3TGK0</accession>
<organism evidence="4">
    <name type="scientific">Rodentolepis nana</name>
    <name type="common">Dwarf tapeworm</name>
    <name type="synonym">Hymenolepis nana</name>
    <dbReference type="NCBI Taxonomy" id="102285"/>
    <lineage>
        <taxon>Eukaryota</taxon>
        <taxon>Metazoa</taxon>
        <taxon>Spiralia</taxon>
        <taxon>Lophotrochozoa</taxon>
        <taxon>Platyhelminthes</taxon>
        <taxon>Cestoda</taxon>
        <taxon>Eucestoda</taxon>
        <taxon>Cyclophyllidea</taxon>
        <taxon>Hymenolepididae</taxon>
        <taxon>Rodentolepis</taxon>
    </lineage>
</organism>
<dbReference type="AlphaFoldDB" id="A0A0R3TGK0"/>
<evidence type="ECO:0000313" key="2">
    <source>
        <dbReference type="EMBL" id="VDO02047.1"/>
    </source>
</evidence>
<keyword evidence="1" id="KW-1133">Transmembrane helix</keyword>
<reference evidence="4" key="1">
    <citation type="submission" date="2017-02" db="UniProtKB">
        <authorList>
            <consortium name="WormBaseParasite"/>
        </authorList>
    </citation>
    <scope>IDENTIFICATION</scope>
</reference>
<evidence type="ECO:0000313" key="4">
    <source>
        <dbReference type="WBParaSite" id="HNAJ_0000619101-mRNA-1"/>
    </source>
</evidence>
<keyword evidence="1" id="KW-0472">Membrane</keyword>
<keyword evidence="3" id="KW-1185">Reference proteome</keyword>
<name>A0A0R3TGK0_RODNA</name>
<dbReference type="WBParaSite" id="HNAJ_0000619101-mRNA-1">
    <property type="protein sequence ID" value="HNAJ_0000619101-mRNA-1"/>
    <property type="gene ID" value="HNAJ_0000619101"/>
</dbReference>
<keyword evidence="1" id="KW-0812">Transmembrane</keyword>
<dbReference type="Proteomes" id="UP000278807">
    <property type="component" value="Unassembled WGS sequence"/>
</dbReference>
<dbReference type="OrthoDB" id="10323574at2759"/>